<name>A0A4V3WT97_9MICO</name>
<accession>A0A4V3WT97</accession>
<dbReference type="RefSeq" id="WP_136427416.1">
    <property type="nucleotide sequence ID" value="NZ_SSSM01000004.1"/>
</dbReference>
<dbReference type="EMBL" id="SSSM01000004">
    <property type="protein sequence ID" value="THG31007.1"/>
    <property type="molecule type" value="Genomic_DNA"/>
</dbReference>
<dbReference type="PROSITE" id="PS51819">
    <property type="entry name" value="VOC"/>
    <property type="match status" value="1"/>
</dbReference>
<evidence type="ECO:0000313" key="2">
    <source>
        <dbReference type="EMBL" id="THG31007.1"/>
    </source>
</evidence>
<organism evidence="2 3">
    <name type="scientific">Naasia lichenicola</name>
    <dbReference type="NCBI Taxonomy" id="2565933"/>
    <lineage>
        <taxon>Bacteria</taxon>
        <taxon>Bacillati</taxon>
        <taxon>Actinomycetota</taxon>
        <taxon>Actinomycetes</taxon>
        <taxon>Micrococcales</taxon>
        <taxon>Microbacteriaceae</taxon>
        <taxon>Naasia</taxon>
    </lineage>
</organism>
<feature type="domain" description="VOC" evidence="1">
    <location>
        <begin position="3"/>
        <end position="116"/>
    </location>
</feature>
<comment type="caution">
    <text evidence="2">The sequence shown here is derived from an EMBL/GenBank/DDBJ whole genome shotgun (WGS) entry which is preliminary data.</text>
</comment>
<reference evidence="2 3" key="1">
    <citation type="submission" date="2019-04" db="EMBL/GenBank/DDBJ databases">
        <authorList>
            <person name="Jiang L."/>
        </authorList>
    </citation>
    <scope>NUCLEOTIDE SEQUENCE [LARGE SCALE GENOMIC DNA]</scope>
    <source>
        <strain evidence="2 3">YIM 131853</strain>
    </source>
</reference>
<dbReference type="Gene3D" id="3.10.180.10">
    <property type="entry name" value="2,3-Dihydroxybiphenyl 1,2-Dioxygenase, domain 1"/>
    <property type="match status" value="1"/>
</dbReference>
<dbReference type="InterPro" id="IPR037523">
    <property type="entry name" value="VOC_core"/>
</dbReference>
<dbReference type="Proteomes" id="UP000309133">
    <property type="component" value="Unassembled WGS sequence"/>
</dbReference>
<dbReference type="OrthoDB" id="3296095at2"/>
<keyword evidence="3" id="KW-1185">Reference proteome</keyword>
<evidence type="ECO:0000259" key="1">
    <source>
        <dbReference type="PROSITE" id="PS51819"/>
    </source>
</evidence>
<dbReference type="InterPro" id="IPR029068">
    <property type="entry name" value="Glyas_Bleomycin-R_OHBP_Dase"/>
</dbReference>
<sequence>MSHPIWLQPTVHVRSLLASIEFYEALGAVVVAGSRIGNFVRLDIGGCQLSLDEDAPDTVRSEGAVSLNFETDDLDSRFRELVVAGKLAVTAPRRVEFGRQIELTTPDGTAVTITQFTHPTS</sequence>
<evidence type="ECO:0000313" key="3">
    <source>
        <dbReference type="Proteomes" id="UP000309133"/>
    </source>
</evidence>
<dbReference type="AlphaFoldDB" id="A0A4V3WT97"/>
<proteinExistence type="predicted"/>
<dbReference type="Pfam" id="PF00903">
    <property type="entry name" value="Glyoxalase"/>
    <property type="match status" value="1"/>
</dbReference>
<gene>
    <name evidence="2" type="ORF">E6C64_10420</name>
</gene>
<protein>
    <recommendedName>
        <fullName evidence="1">VOC domain-containing protein</fullName>
    </recommendedName>
</protein>
<dbReference type="SUPFAM" id="SSF54593">
    <property type="entry name" value="Glyoxalase/Bleomycin resistance protein/Dihydroxybiphenyl dioxygenase"/>
    <property type="match status" value="1"/>
</dbReference>
<dbReference type="InterPro" id="IPR004360">
    <property type="entry name" value="Glyas_Fos-R_dOase_dom"/>
</dbReference>